<comment type="caution">
    <text evidence="1">The sequence shown here is derived from an EMBL/GenBank/DDBJ whole genome shotgun (WGS) entry which is preliminary data.</text>
</comment>
<organism evidence="1 2">
    <name type="scientific">Trichinella pseudospiralis</name>
    <name type="common">Parasitic roundworm</name>
    <dbReference type="NCBI Taxonomy" id="6337"/>
    <lineage>
        <taxon>Eukaryota</taxon>
        <taxon>Metazoa</taxon>
        <taxon>Ecdysozoa</taxon>
        <taxon>Nematoda</taxon>
        <taxon>Enoplea</taxon>
        <taxon>Dorylaimia</taxon>
        <taxon>Trichinellida</taxon>
        <taxon>Trichinellidae</taxon>
        <taxon>Trichinella</taxon>
    </lineage>
</organism>
<accession>A0A0V1FWW9</accession>
<keyword evidence="2" id="KW-1185">Reference proteome</keyword>
<protein>
    <submittedName>
        <fullName evidence="1">Uncharacterized protein</fullName>
    </submittedName>
</protein>
<name>A0A0V1FWW9_TRIPS</name>
<dbReference type="Proteomes" id="UP000054995">
    <property type="component" value="Unassembled WGS sequence"/>
</dbReference>
<proteinExistence type="predicted"/>
<reference evidence="1 2" key="1">
    <citation type="submission" date="2015-01" db="EMBL/GenBank/DDBJ databases">
        <title>Evolution of Trichinella species and genotypes.</title>
        <authorList>
            <person name="Korhonen P.K."/>
            <person name="Edoardo P."/>
            <person name="Giuseppe L.R."/>
            <person name="Gasser R.B."/>
        </authorList>
    </citation>
    <scope>NUCLEOTIDE SEQUENCE [LARGE SCALE GENOMIC DNA]</scope>
    <source>
        <strain evidence="1">ISS470</strain>
    </source>
</reference>
<gene>
    <name evidence="1" type="ORF">T4D_16204</name>
</gene>
<sequence length="177" mass="20533">MLDMHSGKQNCFNRAPCYYCFAAANCILIWMPPKVDPPTLHRQQQLKELKRMAAEDLRLVTEICDELASNTSTSLHTVAYFPLWDHARNTMYYSSARRYPLLWGRRQNLRLTVLQTTTKSGTDFCHRVSPFHSHNFIHNDILIFVTEDGVRLRDQSNCWCGIVWKINVGARIGPSPY</sequence>
<evidence type="ECO:0000313" key="2">
    <source>
        <dbReference type="Proteomes" id="UP000054995"/>
    </source>
</evidence>
<evidence type="ECO:0000313" key="1">
    <source>
        <dbReference type="EMBL" id="KRY90552.1"/>
    </source>
</evidence>
<dbReference type="EMBL" id="JYDT01000020">
    <property type="protein sequence ID" value="KRY90552.1"/>
    <property type="molecule type" value="Genomic_DNA"/>
</dbReference>
<dbReference type="AlphaFoldDB" id="A0A0V1FWW9"/>